<name>A0AAV2S555_MEGNR</name>
<dbReference type="InterPro" id="IPR016186">
    <property type="entry name" value="C-type_lectin-like/link_sf"/>
</dbReference>
<dbReference type="CDD" id="cd00037">
    <property type="entry name" value="CLECT"/>
    <property type="match status" value="1"/>
</dbReference>
<evidence type="ECO:0000313" key="5">
    <source>
        <dbReference type="Proteomes" id="UP001497623"/>
    </source>
</evidence>
<evidence type="ECO:0000256" key="2">
    <source>
        <dbReference type="SAM" id="SignalP"/>
    </source>
</evidence>
<dbReference type="InterPro" id="IPR050828">
    <property type="entry name" value="C-type_lectin/matrix_domain"/>
</dbReference>
<dbReference type="PANTHER" id="PTHR45710">
    <property type="entry name" value="C-TYPE LECTIN DOMAIN-CONTAINING PROTEIN 180"/>
    <property type="match status" value="1"/>
</dbReference>
<sequence length="289" mass="32662">QSTSITWPCIMCCYFVPILLLLVQCSHQQDHDLCSQTVLDNISKLIDDRLAHMDIRMNFISGTLHTLVEAQNTNHKETVSVDKITEMSITLENVVDKLNSIQSIAEIIENKSVEKEKISSQGNILQVASLEENIIEAVNRTSVLLQREFQEIHNYSAENVTETNKSCLAPFEKSTTLGCVYLVNTQVSWRAATVECMAMGAQLMLNPPRAALMSYITDKGYASSTRLWIGGKHYDNWRWLNGDIITEGWAVDEPDGNQSTECVYFNYHGHGLLYDNSCETKKKFICEIP</sequence>
<evidence type="ECO:0000256" key="1">
    <source>
        <dbReference type="ARBA" id="ARBA00023157"/>
    </source>
</evidence>
<feature type="signal peptide" evidence="2">
    <location>
        <begin position="1"/>
        <end position="28"/>
    </location>
</feature>
<dbReference type="Pfam" id="PF00059">
    <property type="entry name" value="Lectin_C"/>
    <property type="match status" value="1"/>
</dbReference>
<evidence type="ECO:0000259" key="3">
    <source>
        <dbReference type="PROSITE" id="PS50041"/>
    </source>
</evidence>
<proteinExistence type="predicted"/>
<comment type="caution">
    <text evidence="4">The sequence shown here is derived from an EMBL/GenBank/DDBJ whole genome shotgun (WGS) entry which is preliminary data.</text>
</comment>
<dbReference type="PROSITE" id="PS50041">
    <property type="entry name" value="C_TYPE_LECTIN_2"/>
    <property type="match status" value="1"/>
</dbReference>
<feature type="non-terminal residue" evidence="4">
    <location>
        <position position="1"/>
    </location>
</feature>
<organism evidence="4 5">
    <name type="scientific">Meganyctiphanes norvegica</name>
    <name type="common">Northern krill</name>
    <name type="synonym">Thysanopoda norvegica</name>
    <dbReference type="NCBI Taxonomy" id="48144"/>
    <lineage>
        <taxon>Eukaryota</taxon>
        <taxon>Metazoa</taxon>
        <taxon>Ecdysozoa</taxon>
        <taxon>Arthropoda</taxon>
        <taxon>Crustacea</taxon>
        <taxon>Multicrustacea</taxon>
        <taxon>Malacostraca</taxon>
        <taxon>Eumalacostraca</taxon>
        <taxon>Eucarida</taxon>
        <taxon>Euphausiacea</taxon>
        <taxon>Euphausiidae</taxon>
        <taxon>Meganyctiphanes</taxon>
    </lineage>
</organism>
<dbReference type="PROSITE" id="PS00615">
    <property type="entry name" value="C_TYPE_LECTIN_1"/>
    <property type="match status" value="1"/>
</dbReference>
<dbReference type="SUPFAM" id="SSF56436">
    <property type="entry name" value="C-type lectin-like"/>
    <property type="match status" value="1"/>
</dbReference>
<dbReference type="InterPro" id="IPR001304">
    <property type="entry name" value="C-type_lectin-like"/>
</dbReference>
<dbReference type="Gene3D" id="3.10.100.10">
    <property type="entry name" value="Mannose-Binding Protein A, subunit A"/>
    <property type="match status" value="1"/>
</dbReference>
<feature type="domain" description="C-type lectin" evidence="3">
    <location>
        <begin position="179"/>
        <end position="287"/>
    </location>
</feature>
<dbReference type="SMART" id="SM00034">
    <property type="entry name" value="CLECT"/>
    <property type="match status" value="1"/>
</dbReference>
<accession>A0AAV2S555</accession>
<dbReference type="AlphaFoldDB" id="A0AAV2S555"/>
<keyword evidence="5" id="KW-1185">Reference proteome</keyword>
<dbReference type="PANTHER" id="PTHR45710:SF26">
    <property type="entry name" value="RH26557P"/>
    <property type="match status" value="1"/>
</dbReference>
<gene>
    <name evidence="4" type="ORF">MNOR_LOCUS33279</name>
</gene>
<keyword evidence="1" id="KW-1015">Disulfide bond</keyword>
<reference evidence="4 5" key="1">
    <citation type="submission" date="2024-05" db="EMBL/GenBank/DDBJ databases">
        <authorList>
            <person name="Wallberg A."/>
        </authorList>
    </citation>
    <scope>NUCLEOTIDE SEQUENCE [LARGE SCALE GENOMIC DNA]</scope>
</reference>
<keyword evidence="2" id="KW-0732">Signal</keyword>
<dbReference type="InterPro" id="IPR018378">
    <property type="entry name" value="C-type_lectin_CS"/>
</dbReference>
<dbReference type="InterPro" id="IPR016187">
    <property type="entry name" value="CTDL_fold"/>
</dbReference>
<protein>
    <recommendedName>
        <fullName evidence="3">C-type lectin domain-containing protein</fullName>
    </recommendedName>
</protein>
<evidence type="ECO:0000313" key="4">
    <source>
        <dbReference type="EMBL" id="CAL4165579.1"/>
    </source>
</evidence>
<dbReference type="EMBL" id="CAXKWB010047564">
    <property type="protein sequence ID" value="CAL4165579.1"/>
    <property type="molecule type" value="Genomic_DNA"/>
</dbReference>
<feature type="chain" id="PRO_5043651736" description="C-type lectin domain-containing protein" evidence="2">
    <location>
        <begin position="29"/>
        <end position="289"/>
    </location>
</feature>
<dbReference type="Proteomes" id="UP001497623">
    <property type="component" value="Unassembled WGS sequence"/>
</dbReference>